<proteinExistence type="predicted"/>
<protein>
    <submittedName>
        <fullName evidence="1">Uncharacterized protein</fullName>
    </submittedName>
</protein>
<evidence type="ECO:0000313" key="1">
    <source>
        <dbReference type="EMBL" id="KAH9476463.1"/>
    </source>
</evidence>
<reference evidence="1" key="1">
    <citation type="submission" date="2021-10" db="EMBL/GenBank/DDBJ databases">
        <title>Psilocybe cubensis genome.</title>
        <authorList>
            <person name="Mckernan K.J."/>
            <person name="Crawford S."/>
            <person name="Trippe A."/>
            <person name="Kane L.T."/>
            <person name="Mclaughlin S."/>
        </authorList>
    </citation>
    <scope>NUCLEOTIDE SEQUENCE</scope>
    <source>
        <strain evidence="1">MGC-MH-2018</strain>
    </source>
</reference>
<name>A0ACB8GL97_PSICU</name>
<comment type="caution">
    <text evidence="1">The sequence shown here is derived from an EMBL/GenBank/DDBJ whole genome shotgun (WGS) entry which is preliminary data.</text>
</comment>
<gene>
    <name evidence="1" type="ORF">JR316_0010375</name>
</gene>
<keyword evidence="2" id="KW-1185">Reference proteome</keyword>
<dbReference type="Proteomes" id="UP000664032">
    <property type="component" value="Unassembled WGS sequence"/>
</dbReference>
<dbReference type="EMBL" id="JAFIQS020000010">
    <property type="protein sequence ID" value="KAH9476463.1"/>
    <property type="molecule type" value="Genomic_DNA"/>
</dbReference>
<evidence type="ECO:0000313" key="2">
    <source>
        <dbReference type="Proteomes" id="UP000664032"/>
    </source>
</evidence>
<accession>A0ACB8GL97</accession>
<organism evidence="1 2">
    <name type="scientific">Psilocybe cubensis</name>
    <name type="common">Psychedelic mushroom</name>
    <name type="synonym">Stropharia cubensis</name>
    <dbReference type="NCBI Taxonomy" id="181762"/>
    <lineage>
        <taxon>Eukaryota</taxon>
        <taxon>Fungi</taxon>
        <taxon>Dikarya</taxon>
        <taxon>Basidiomycota</taxon>
        <taxon>Agaricomycotina</taxon>
        <taxon>Agaricomycetes</taxon>
        <taxon>Agaricomycetidae</taxon>
        <taxon>Agaricales</taxon>
        <taxon>Agaricineae</taxon>
        <taxon>Strophariaceae</taxon>
        <taxon>Psilocybe</taxon>
    </lineage>
</organism>
<sequence>MTTFPSTIPTIVEEHYIRGDLNSTMLYTFLMGVYTMVYSGVVYAYASSESSGMPRCIVLGMISALYFLSSSTLVLLWNKLNWTFISRGDTRDSLSYATLEPVSWFDTGLTCIWRCYYVWGRRLKVTFVLFMLLTAEFAFAVISTVIHAVHVTYSNIVVATLSNSVIIALFLSSTVTTVSTTILIGYKIHNASHASTSHARKTMRMRYAHILSTIVESSAAYSVVLAIFGVSTIIAVLYRIPPNVNEALSYIQPFVFILSGLAPTVMALRLAVSNANMVDSSGTITHISGVQSDHSPPDDLMGTSSGPITTHSTANVQPVLFVQI</sequence>